<feature type="transmembrane region" description="Helical" evidence="3">
    <location>
        <begin position="453"/>
        <end position="474"/>
    </location>
</feature>
<dbReference type="InterPro" id="IPR050952">
    <property type="entry name" value="TRIM-NHL_E3_ligases"/>
</dbReference>
<gene>
    <name evidence="6" type="ORF">L1F29_29605</name>
</gene>
<feature type="domain" description="SMP-30/Gluconolactonase/LRE-like region" evidence="5">
    <location>
        <begin position="72"/>
        <end position="163"/>
    </location>
</feature>
<proteinExistence type="predicted"/>
<evidence type="ECO:0000256" key="4">
    <source>
        <dbReference type="SAM" id="SignalP"/>
    </source>
</evidence>
<sequence>MLKRKWIFASLLAAMLGLYDGNGTADAAAPYRSHGYFEGSRYSIQSLYVPERVIGDRLYKGVNGGQESVPGLNGPTGLFIDGEGYLYVSDTNNNRVVKMDDRGGLIQEFGTGSDAKAQLKAPEGLYVSASGDVYVCDTGNNRISVYNSRGEWIDEIVKPDAPSLREVIFIPSGVSMDIRGFLYVVSKGVNEGLIVISPDKKFNGFFGSNKVQTSALDRVKNMLYTEEQKETAGVSAASVSDVFIDHEGYVYTSTKGAATEQIKKYNVGGQNLFAGKNMQVGSSTVGLVGSYSGITADRLGNIFGIDTGAGKIFQFSPTGEPVFSFGAKLLDNKLRMGLLGDPVSIKTNGKGYVFVTDRMFNGVQVFRPTELAGKINKANELFNEGLYEEAKQSSQEVLKSNVFYSKAHYIIGKALYREGEWESSMARFETVYDPNGYSDSFWEWRIRWVQANFGYVAAGAATAAVIAVATGKLARKRRRD</sequence>
<reference evidence="6" key="1">
    <citation type="submission" date="2022-01" db="EMBL/GenBank/DDBJ databases">
        <title>Paenibacillus spongiae sp. nov., isolated from marine sponge.</title>
        <authorList>
            <person name="Li Z."/>
            <person name="Zhang M."/>
        </authorList>
    </citation>
    <scope>NUCLEOTIDE SEQUENCE</scope>
    <source>
        <strain evidence="6">PHS-Z3</strain>
    </source>
</reference>
<dbReference type="InterPro" id="IPR001258">
    <property type="entry name" value="NHL_repeat"/>
</dbReference>
<feature type="chain" id="PRO_5046565201" evidence="4">
    <location>
        <begin position="28"/>
        <end position="480"/>
    </location>
</feature>
<dbReference type="InterPro" id="IPR011042">
    <property type="entry name" value="6-blade_b-propeller_TolB-like"/>
</dbReference>
<dbReference type="InterPro" id="IPR013658">
    <property type="entry name" value="SGL"/>
</dbReference>
<evidence type="ECO:0000256" key="1">
    <source>
        <dbReference type="ARBA" id="ARBA00022737"/>
    </source>
</evidence>
<feature type="repeat" description="NHL" evidence="2">
    <location>
        <begin position="106"/>
        <end position="149"/>
    </location>
</feature>
<feature type="signal peptide" evidence="4">
    <location>
        <begin position="1"/>
        <end position="27"/>
    </location>
</feature>
<dbReference type="EMBL" id="CP091430">
    <property type="protein sequence ID" value="UVI29528.1"/>
    <property type="molecule type" value="Genomic_DNA"/>
</dbReference>
<evidence type="ECO:0000313" key="7">
    <source>
        <dbReference type="Proteomes" id="UP001057877"/>
    </source>
</evidence>
<evidence type="ECO:0000259" key="5">
    <source>
        <dbReference type="Pfam" id="PF08450"/>
    </source>
</evidence>
<evidence type="ECO:0000256" key="3">
    <source>
        <dbReference type="SAM" id="Phobius"/>
    </source>
</evidence>
<accession>A0ABY5S7N2</accession>
<dbReference type="PANTHER" id="PTHR24104">
    <property type="entry name" value="E3 UBIQUITIN-PROTEIN LIGASE NHLRC1-RELATED"/>
    <property type="match status" value="1"/>
</dbReference>
<dbReference type="InterPro" id="IPR011990">
    <property type="entry name" value="TPR-like_helical_dom_sf"/>
</dbReference>
<keyword evidence="7" id="KW-1185">Reference proteome</keyword>
<dbReference type="RefSeq" id="WP_258385617.1">
    <property type="nucleotide sequence ID" value="NZ_CP091430.1"/>
</dbReference>
<dbReference type="Gene3D" id="2.120.10.30">
    <property type="entry name" value="TolB, C-terminal domain"/>
    <property type="match status" value="2"/>
</dbReference>
<dbReference type="SUPFAM" id="SSF101898">
    <property type="entry name" value="NHL repeat"/>
    <property type="match status" value="1"/>
</dbReference>
<protein>
    <submittedName>
        <fullName evidence="6">SMP-30/gluconolactonase/LRE family protein</fullName>
    </submittedName>
</protein>
<keyword evidence="3" id="KW-0812">Transmembrane</keyword>
<keyword evidence="1" id="KW-0677">Repeat</keyword>
<dbReference type="PROSITE" id="PS51125">
    <property type="entry name" value="NHL"/>
    <property type="match status" value="1"/>
</dbReference>
<dbReference type="SUPFAM" id="SSF48452">
    <property type="entry name" value="TPR-like"/>
    <property type="match status" value="1"/>
</dbReference>
<keyword evidence="3" id="KW-0472">Membrane</keyword>
<dbReference type="Pfam" id="PF08450">
    <property type="entry name" value="SGL"/>
    <property type="match status" value="1"/>
</dbReference>
<name>A0ABY5S7N2_9BACL</name>
<organism evidence="6 7">
    <name type="scientific">Paenibacillus spongiae</name>
    <dbReference type="NCBI Taxonomy" id="2909671"/>
    <lineage>
        <taxon>Bacteria</taxon>
        <taxon>Bacillati</taxon>
        <taxon>Bacillota</taxon>
        <taxon>Bacilli</taxon>
        <taxon>Bacillales</taxon>
        <taxon>Paenibacillaceae</taxon>
        <taxon>Paenibacillus</taxon>
    </lineage>
</organism>
<dbReference type="CDD" id="cd05819">
    <property type="entry name" value="NHL"/>
    <property type="match status" value="1"/>
</dbReference>
<keyword evidence="4" id="KW-0732">Signal</keyword>
<evidence type="ECO:0000313" key="6">
    <source>
        <dbReference type="EMBL" id="UVI29528.1"/>
    </source>
</evidence>
<dbReference type="PANTHER" id="PTHR24104:SF25">
    <property type="entry name" value="PROTEIN LIN-41"/>
    <property type="match status" value="1"/>
</dbReference>
<keyword evidence="3" id="KW-1133">Transmembrane helix</keyword>
<evidence type="ECO:0000256" key="2">
    <source>
        <dbReference type="PROSITE-ProRule" id="PRU00504"/>
    </source>
</evidence>
<dbReference type="Proteomes" id="UP001057877">
    <property type="component" value="Chromosome"/>
</dbReference>
<dbReference type="Gene3D" id="1.25.40.10">
    <property type="entry name" value="Tetratricopeptide repeat domain"/>
    <property type="match status" value="1"/>
</dbReference>